<feature type="region of interest" description="Disordered" evidence="2">
    <location>
        <begin position="88"/>
        <end position="111"/>
    </location>
</feature>
<protein>
    <submittedName>
        <fullName evidence="3">Uncharacterized protein</fullName>
    </submittedName>
</protein>
<feature type="compositionally biased region" description="Low complexity" evidence="2">
    <location>
        <begin position="721"/>
        <end position="738"/>
    </location>
</feature>
<keyword evidence="1" id="KW-0175">Coiled coil</keyword>
<feature type="coiled-coil region" evidence="1">
    <location>
        <begin position="437"/>
        <end position="464"/>
    </location>
</feature>
<sequence length="1072" mass="121889">MPSWPWSPRLPRSPQPSRPASAGPTFPTTPASVTLVPWVDPEQSSDDDDDEGSTFLMHLSGDELVHTAAITRETSDEPDSHVVVRKFSAHHRQSTLKSATRSRSRTLRRHVPSFDDIANSIPEEVAPEYNDSTHTAASSTSCLNFHEKPSQEILFPANPEDFLPIEQLHHSPSSNFDMPASPPVSPPPRKSSNRKSQSPRRKDKKSSAKMPSAKNNQEREESTDAEVVRLRKMCEVLQEKIIQMSQYTPPVAVATSSSSSKRSSLIIGDRLSRTRLKDIPPEDLATEGHRVAHVMRAMNEQLQKKLELREKLLFQRNAHISQLERTHATQIEEFHAATKTDIQKMVSAYQKEISEMHQRNLLQITNLRNELEDKIRAKEYQNNQECARLQSEIDTLKKRESDLKASHSISMKEREELFERDMTLLRESITATEAGFQKNYEAKLDNLRQEHEREIAELKKEIITRPLDLSNDVDKDIVAQKIIDLESALATHLEELTAERERALELQVALDASEFGRQTDKEKLEAAVREEATKREEFQKHEQRIRAQLLAASDEKRKECLKHERSRYERLVREENIRRKAASDRYEAELKELKQKNAEQVELFRMQKESIFELHEKDVQELEKRLAAERSKVAEYETLLETVKSSREEDLKRFEGEKAEIIAAHTKEKEAFAQERRVMAAAQARDKKLASAEREALECDLKRMSNNCEELLHRRVRDSIGSSRSRGSYSYTESVTSVSDEDETERRIAAEVAKVTADSEAQQKASTEAYERQCAVLKAELQALQKLQTRINAQVAEEEKKISELTQELDSKKDEVERQASIIADLELQLESEKGKFKDVLERNVSLEKSLWEQKEAAEETAKVYQKQIKTLSDENQTLLATIASAGIENEWDAGVQLKEAISLSYETELRELESRHKEVIQTNINSIYQLENLVRHYANTSGEPPRSPSFIGTPQTPYFLGEASTPVTDNAPSLTTARSASSAGSVRSFPLHEPSFETIYEPTFEPAVVKENSKAEADYIEALRKAEAEAAGAAEPSEDRNELLLDIQTKIRSFKLQQLSFPTAAAVKAAT</sequence>
<dbReference type="Proteomes" id="UP001375240">
    <property type="component" value="Unassembled WGS sequence"/>
</dbReference>
<gene>
    <name evidence="3" type="ORF">TWF696_006321</name>
</gene>
<feature type="region of interest" description="Disordered" evidence="2">
    <location>
        <begin position="1"/>
        <end position="59"/>
    </location>
</feature>
<feature type="compositionally biased region" description="Basic residues" evidence="2">
    <location>
        <begin position="191"/>
        <end position="204"/>
    </location>
</feature>
<reference evidence="3 4" key="1">
    <citation type="submission" date="2019-10" db="EMBL/GenBank/DDBJ databases">
        <authorList>
            <person name="Palmer J.M."/>
        </authorList>
    </citation>
    <scope>NUCLEOTIDE SEQUENCE [LARGE SCALE GENOMIC DNA]</scope>
    <source>
        <strain evidence="3 4">TWF696</strain>
    </source>
</reference>
<dbReference type="EMBL" id="JAVHNQ010000004">
    <property type="protein sequence ID" value="KAK6350074.1"/>
    <property type="molecule type" value="Genomic_DNA"/>
</dbReference>
<feature type="coiled-coil region" evidence="1">
    <location>
        <begin position="687"/>
        <end position="714"/>
    </location>
</feature>
<evidence type="ECO:0000313" key="4">
    <source>
        <dbReference type="Proteomes" id="UP001375240"/>
    </source>
</evidence>
<evidence type="ECO:0000256" key="1">
    <source>
        <dbReference type="SAM" id="Coils"/>
    </source>
</evidence>
<keyword evidence="4" id="KW-1185">Reference proteome</keyword>
<proteinExistence type="predicted"/>
<feature type="compositionally biased region" description="Basic and acidic residues" evidence="2">
    <location>
        <begin position="216"/>
        <end position="225"/>
    </location>
</feature>
<feature type="coiled-coil region" evidence="1">
    <location>
        <begin position="767"/>
        <end position="882"/>
    </location>
</feature>
<evidence type="ECO:0000313" key="3">
    <source>
        <dbReference type="EMBL" id="KAK6350074.1"/>
    </source>
</evidence>
<evidence type="ECO:0000256" key="2">
    <source>
        <dbReference type="SAM" id="MobiDB-lite"/>
    </source>
</evidence>
<organism evidence="3 4">
    <name type="scientific">Orbilia brochopaga</name>
    <dbReference type="NCBI Taxonomy" id="3140254"/>
    <lineage>
        <taxon>Eukaryota</taxon>
        <taxon>Fungi</taxon>
        <taxon>Dikarya</taxon>
        <taxon>Ascomycota</taxon>
        <taxon>Pezizomycotina</taxon>
        <taxon>Orbiliomycetes</taxon>
        <taxon>Orbiliales</taxon>
        <taxon>Orbiliaceae</taxon>
        <taxon>Orbilia</taxon>
    </lineage>
</organism>
<feature type="region of interest" description="Disordered" evidence="2">
    <location>
        <begin position="721"/>
        <end position="744"/>
    </location>
</feature>
<feature type="coiled-coil region" evidence="1">
    <location>
        <begin position="576"/>
        <end position="639"/>
    </location>
</feature>
<feature type="compositionally biased region" description="Pro residues" evidence="2">
    <location>
        <begin position="180"/>
        <end position="189"/>
    </location>
</feature>
<name>A0AAV9UYB1_9PEZI</name>
<feature type="compositionally biased region" description="Low complexity" evidence="2">
    <location>
        <begin position="1"/>
        <end position="10"/>
    </location>
</feature>
<accession>A0AAV9UYB1</accession>
<comment type="caution">
    <text evidence="3">The sequence shown here is derived from an EMBL/GenBank/DDBJ whole genome shotgun (WGS) entry which is preliminary data.</text>
</comment>
<feature type="compositionally biased region" description="Acidic residues" evidence="2">
    <location>
        <begin position="43"/>
        <end position="52"/>
    </location>
</feature>
<feature type="region of interest" description="Disordered" evidence="2">
    <location>
        <begin position="167"/>
        <end position="225"/>
    </location>
</feature>
<feature type="coiled-coil region" evidence="1">
    <location>
        <begin position="354"/>
        <end position="406"/>
    </location>
</feature>
<dbReference type="AlphaFoldDB" id="A0AAV9UYB1"/>